<feature type="binding site" evidence="8">
    <location>
        <begin position="24"/>
        <end position="26"/>
    </location>
    <ligand>
        <name>shikimate</name>
        <dbReference type="ChEBI" id="CHEBI:36208"/>
    </ligand>
</feature>
<feature type="binding site" evidence="8">
    <location>
        <position position="260"/>
    </location>
    <ligand>
        <name>NADP(+)</name>
        <dbReference type="ChEBI" id="CHEBI:58349"/>
    </ligand>
</feature>
<evidence type="ECO:0000256" key="8">
    <source>
        <dbReference type="HAMAP-Rule" id="MF_00222"/>
    </source>
</evidence>
<dbReference type="InterPro" id="IPR046346">
    <property type="entry name" value="Aminoacid_DH-like_N_sf"/>
</dbReference>
<comment type="catalytic activity">
    <reaction evidence="6">
        <text>shikimate + NAD(+) = 3-dehydroshikimate + NADH + H(+)</text>
        <dbReference type="Rhea" id="RHEA:17741"/>
        <dbReference type="ChEBI" id="CHEBI:15378"/>
        <dbReference type="ChEBI" id="CHEBI:16630"/>
        <dbReference type="ChEBI" id="CHEBI:36208"/>
        <dbReference type="ChEBI" id="CHEBI:57540"/>
        <dbReference type="ChEBI" id="CHEBI:57945"/>
    </reaction>
</comment>
<evidence type="ECO:0000256" key="4">
    <source>
        <dbReference type="ARBA" id="ARBA00023141"/>
    </source>
</evidence>
<dbReference type="EMBL" id="AP011548">
    <property type="protein sequence ID" value="BAI41072.1"/>
    <property type="molecule type" value="Genomic_DNA"/>
</dbReference>
<dbReference type="FunFam" id="3.40.50.720:FF:000086">
    <property type="entry name" value="Quinate/shikimate dehydrogenase"/>
    <property type="match status" value="1"/>
</dbReference>
<dbReference type="InterPro" id="IPR022893">
    <property type="entry name" value="Shikimate_DH_fam"/>
</dbReference>
<dbReference type="KEGG" id="lrh:LGG_00566"/>
<dbReference type="Pfam" id="PF08501">
    <property type="entry name" value="Shikimate_dh_N"/>
    <property type="match status" value="1"/>
</dbReference>
<feature type="binding site" evidence="8">
    <location>
        <position position="238"/>
    </location>
    <ligand>
        <name>shikimate</name>
        <dbReference type="ChEBI" id="CHEBI:36208"/>
    </ligand>
</feature>
<evidence type="ECO:0000313" key="9">
    <source>
        <dbReference type="EMBL" id="BAI41072.1"/>
    </source>
</evidence>
<comment type="subunit">
    <text evidence="8">Homodimer.</text>
</comment>
<keyword evidence="3 8" id="KW-0560">Oxidoreductase</keyword>
<dbReference type="GO" id="GO:0004764">
    <property type="term" value="F:shikimate 3-dehydrogenase (NADP+) activity"/>
    <property type="evidence" value="ECO:0007669"/>
    <property type="project" value="UniProtKB-UniRule"/>
</dbReference>
<comment type="function">
    <text evidence="8">Involved in the biosynthesis of the chorismate, which leads to the biosynthesis of aromatic amino acids. Catalyzes the reversible NADPH linked reduction of 3-dehydroshikimate (DHSA) to yield shikimate (SA).</text>
</comment>
<dbReference type="InterPro" id="IPR041121">
    <property type="entry name" value="SDH_C"/>
</dbReference>
<comment type="pathway">
    <text evidence="1 8">Metabolic intermediate biosynthesis; chorismate biosynthesis; chorismate from D-erythrose 4-phosphate and phosphoenolpyruvate: step 4/7.</text>
</comment>
<dbReference type="UniPathway" id="UPA00053">
    <property type="reaction ID" value="UER00087"/>
</dbReference>
<dbReference type="RefSeq" id="WP_014569167.1">
    <property type="nucleotide sequence ID" value="NC_013198.1"/>
</dbReference>
<dbReference type="Proteomes" id="UP000002067">
    <property type="component" value="Chromosome"/>
</dbReference>
<comment type="catalytic activity">
    <reaction evidence="8">
        <text>shikimate + NADP(+) = 3-dehydroshikimate + NADPH + H(+)</text>
        <dbReference type="Rhea" id="RHEA:17737"/>
        <dbReference type="ChEBI" id="CHEBI:15378"/>
        <dbReference type="ChEBI" id="CHEBI:16630"/>
        <dbReference type="ChEBI" id="CHEBI:36208"/>
        <dbReference type="ChEBI" id="CHEBI:57783"/>
        <dbReference type="ChEBI" id="CHEBI:58349"/>
        <dbReference type="EC" id="1.1.1.25"/>
    </reaction>
</comment>
<accession>A0A7S7FMR9</accession>
<keyword evidence="4 8" id="KW-0057">Aromatic amino acid biosynthesis</keyword>
<feature type="binding site" evidence="8">
    <location>
        <begin position="135"/>
        <end position="139"/>
    </location>
    <ligand>
        <name>NADP(+)</name>
        <dbReference type="ChEBI" id="CHEBI:58349"/>
    </ligand>
</feature>
<protein>
    <recommendedName>
        <fullName evidence="8">Shikimate dehydrogenase (NADP(+))</fullName>
        <shortName evidence="8">SDH</shortName>
        <ecNumber evidence="8">1.1.1.25</ecNumber>
    </recommendedName>
</protein>
<dbReference type="InterPro" id="IPR036291">
    <property type="entry name" value="NAD(P)-bd_dom_sf"/>
</dbReference>
<dbReference type="SUPFAM" id="SSF51735">
    <property type="entry name" value="NAD(P)-binding Rossmann-fold domains"/>
    <property type="match status" value="1"/>
</dbReference>
<dbReference type="GO" id="GO:0008652">
    <property type="term" value="P:amino acid biosynthetic process"/>
    <property type="evidence" value="ECO:0007669"/>
    <property type="project" value="UniProtKB-KW"/>
</dbReference>
<comment type="caution">
    <text evidence="8">Lacks conserved residue(s) required for the propagation of feature annotation.</text>
</comment>
<dbReference type="GO" id="GO:0009073">
    <property type="term" value="P:aromatic amino acid family biosynthetic process"/>
    <property type="evidence" value="ECO:0007669"/>
    <property type="project" value="UniProtKB-KW"/>
</dbReference>
<dbReference type="AlphaFoldDB" id="A0A7S7FMR9"/>
<dbReference type="SUPFAM" id="SSF53223">
    <property type="entry name" value="Aminoacid dehydrogenase-like, N-terminal domain"/>
    <property type="match status" value="1"/>
</dbReference>
<keyword evidence="8" id="KW-0521">NADP</keyword>
<dbReference type="EC" id="1.1.1.25" evidence="8"/>
<dbReference type="NCBIfam" id="NF001313">
    <property type="entry name" value="PRK00258.2-1"/>
    <property type="match status" value="1"/>
</dbReference>
<feature type="binding site" evidence="8">
    <location>
        <position position="71"/>
    </location>
    <ligand>
        <name>shikimate</name>
        <dbReference type="ChEBI" id="CHEBI:36208"/>
    </ligand>
</feature>
<feature type="binding site" evidence="8">
    <location>
        <position position="236"/>
    </location>
    <ligand>
        <name>NADP(+)</name>
        <dbReference type="ChEBI" id="CHEBI:58349"/>
    </ligand>
</feature>
<dbReference type="Gene3D" id="3.40.50.720">
    <property type="entry name" value="NAD(P)-binding Rossmann-like Domain"/>
    <property type="match status" value="1"/>
</dbReference>
<evidence type="ECO:0000256" key="6">
    <source>
        <dbReference type="ARBA" id="ARBA00052329"/>
    </source>
</evidence>
<feature type="binding site" evidence="8">
    <location>
        <position position="96"/>
    </location>
    <ligand>
        <name>shikimate</name>
        <dbReference type="ChEBI" id="CHEBI:36208"/>
    </ligand>
</feature>
<keyword evidence="2 8" id="KW-0028">Amino-acid biosynthesis</keyword>
<feature type="binding site" evidence="8">
    <location>
        <position position="267"/>
    </location>
    <ligand>
        <name>shikimate</name>
        <dbReference type="ChEBI" id="CHEBI:36208"/>
    </ligand>
</feature>
<dbReference type="HAMAP" id="MF_00222">
    <property type="entry name" value="Shikimate_DH_AroE"/>
    <property type="match status" value="1"/>
</dbReference>
<dbReference type="GO" id="GO:0019632">
    <property type="term" value="P:shikimate metabolic process"/>
    <property type="evidence" value="ECO:0007669"/>
    <property type="project" value="UniProtKB-ARBA"/>
</dbReference>
<sequence>MAQKDEIDGHTVLAGLLAHPAGHSLSPAMYNAMFEALGLNDVYLSFDVDVPELGHALQSMRSLHFLGGNLSMPHKQRALPLLDKLSPAAKLVGAVNTIVNDHGVLIGHITDGTGFMQALTNDGIDLRGDKLTLAGAGGAGTAIAIQAALDGVREIAIFNRRDASWQNAQRNVAVINDQTSAHAQLFALDNHAALKAAIADAAIYVDATAAGMKPLEDVSNIPDPTWLNPEKIVFDTVYVPRETKLLRIAKKAGVKHVYNGISMLINQGAAAFNLWTGLQMPVETIRETIFGESEAPLKNTATA</sequence>
<comment type="catalytic activity">
    <reaction evidence="5">
        <text>L-quinate + NAD(+) = 3-dehydroquinate + NADH + H(+)</text>
        <dbReference type="Rhea" id="RHEA:22364"/>
        <dbReference type="ChEBI" id="CHEBI:15378"/>
        <dbReference type="ChEBI" id="CHEBI:29751"/>
        <dbReference type="ChEBI" id="CHEBI:32364"/>
        <dbReference type="ChEBI" id="CHEBI:57540"/>
        <dbReference type="ChEBI" id="CHEBI:57945"/>
        <dbReference type="EC" id="1.1.1.24"/>
    </reaction>
</comment>
<dbReference type="Gene3D" id="3.40.50.10860">
    <property type="entry name" value="Leucine Dehydrogenase, chain A, domain 1"/>
    <property type="match status" value="1"/>
</dbReference>
<evidence type="ECO:0000256" key="3">
    <source>
        <dbReference type="ARBA" id="ARBA00023002"/>
    </source>
</evidence>
<organism evidence="9 10">
    <name type="scientific">Lacticaseibacillus rhamnosus (strain ATCC 53103 / LMG 18243 / GG)</name>
    <name type="common">Lactobacillus rhamnosus</name>
    <dbReference type="NCBI Taxonomy" id="568703"/>
    <lineage>
        <taxon>Bacteria</taxon>
        <taxon>Bacillati</taxon>
        <taxon>Bacillota</taxon>
        <taxon>Bacilli</taxon>
        <taxon>Lactobacillales</taxon>
        <taxon>Lactobacillaceae</taxon>
        <taxon>Lacticaseibacillus</taxon>
    </lineage>
</organism>
<dbReference type="GO" id="GO:0009423">
    <property type="term" value="P:chorismate biosynthetic process"/>
    <property type="evidence" value="ECO:0007669"/>
    <property type="project" value="UniProtKB-UniRule"/>
</dbReference>
<evidence type="ECO:0000256" key="1">
    <source>
        <dbReference type="ARBA" id="ARBA00004871"/>
    </source>
</evidence>
<dbReference type="PANTHER" id="PTHR21089">
    <property type="entry name" value="SHIKIMATE DEHYDROGENASE"/>
    <property type="match status" value="1"/>
</dbReference>
<evidence type="ECO:0000256" key="5">
    <source>
        <dbReference type="ARBA" id="ARBA00051639"/>
    </source>
</evidence>
<comment type="pathway">
    <text evidence="7">Aromatic compound metabolism; 3,4-dihydroxybenzoate biosynthesis; 3-dehydroquinate from D-quinate (NAD(+) route).</text>
</comment>
<evidence type="ECO:0000313" key="10">
    <source>
        <dbReference type="Proteomes" id="UP000002067"/>
    </source>
</evidence>
<name>A0A7S7FMR9_LACRG</name>
<proteinExistence type="inferred from homology"/>
<gene>
    <name evidence="8" type="primary">aroE</name>
    <name evidence="9" type="ordered locus">LRHM_0545</name>
</gene>
<evidence type="ECO:0000256" key="2">
    <source>
        <dbReference type="ARBA" id="ARBA00022605"/>
    </source>
</evidence>
<feature type="binding site" evidence="8">
    <location>
        <position position="111"/>
    </location>
    <ligand>
        <name>shikimate</name>
        <dbReference type="ChEBI" id="CHEBI:36208"/>
    </ligand>
</feature>
<dbReference type="PANTHER" id="PTHR21089:SF1">
    <property type="entry name" value="BIFUNCTIONAL 3-DEHYDROQUINATE DEHYDRATASE_SHIKIMATE DEHYDROGENASE, CHLOROPLASTIC"/>
    <property type="match status" value="1"/>
</dbReference>
<reference evidence="9 10" key="1">
    <citation type="journal article" date="2009" name="J. Bacteriol.">
        <title>Complete genome sequence of the probiotic Lactobacillus rhamnosus ATCC 53103.</title>
        <authorList>
            <person name="Morita H."/>
            <person name="Toh H."/>
            <person name="Oshima K."/>
            <person name="Murakami M."/>
            <person name="Taylor T.D."/>
            <person name="Igimi S."/>
            <person name="Hattori M."/>
        </authorList>
    </citation>
    <scope>NUCLEOTIDE SEQUENCE [LARGE SCALE GENOMIC DNA]</scope>
    <source>
        <strain evidence="10">ATCC 53103 / LMG 18243 / GG [Tokyo]</strain>
    </source>
</reference>
<dbReference type="KEGG" id="lrg:LRHM_0545"/>
<dbReference type="InterPro" id="IPR013708">
    <property type="entry name" value="Shikimate_DH-bd_N"/>
</dbReference>
<evidence type="ECO:0000256" key="7">
    <source>
        <dbReference type="ARBA" id="ARBA00060613"/>
    </source>
</evidence>
<dbReference type="Pfam" id="PF18317">
    <property type="entry name" value="SDH_C"/>
    <property type="match status" value="1"/>
</dbReference>
<dbReference type="GO" id="GO:0030266">
    <property type="term" value="F:quinate 3-dehydrogenase (NAD+) activity"/>
    <property type="evidence" value="ECO:0007669"/>
    <property type="project" value="UniProtKB-EC"/>
</dbReference>
<feature type="active site" description="Proton acceptor" evidence="8">
    <location>
        <position position="75"/>
    </location>
</feature>
<comment type="similarity">
    <text evidence="8">Belongs to the shikimate dehydrogenase family.</text>
</comment>